<feature type="transmembrane region" description="Helical" evidence="7">
    <location>
        <begin position="12"/>
        <end position="33"/>
    </location>
</feature>
<comment type="similarity">
    <text evidence="7">Belongs to the binding-protein-dependent transport system permease family.</text>
</comment>
<feature type="transmembrane region" description="Helical" evidence="7">
    <location>
        <begin position="468"/>
        <end position="496"/>
    </location>
</feature>
<feature type="transmembrane region" description="Helical" evidence="7">
    <location>
        <begin position="370"/>
        <end position="386"/>
    </location>
</feature>
<dbReference type="SUPFAM" id="SSF161098">
    <property type="entry name" value="MetI-like"/>
    <property type="match status" value="1"/>
</dbReference>
<keyword evidence="2 7" id="KW-0813">Transport</keyword>
<dbReference type="PANTHER" id="PTHR43163">
    <property type="entry name" value="DIPEPTIDE TRANSPORT SYSTEM PERMEASE PROTEIN DPPB-RELATED"/>
    <property type="match status" value="1"/>
</dbReference>
<feature type="transmembrane region" description="Helical" evidence="7">
    <location>
        <begin position="308"/>
        <end position="331"/>
    </location>
</feature>
<dbReference type="OrthoDB" id="3543764at2"/>
<dbReference type="PANTHER" id="PTHR43163:SF3">
    <property type="entry name" value="PEPTIDE ABC TRANSPORTER PERMEASE PROTEIN"/>
    <property type="match status" value="1"/>
</dbReference>
<evidence type="ECO:0000256" key="2">
    <source>
        <dbReference type="ARBA" id="ARBA00022448"/>
    </source>
</evidence>
<evidence type="ECO:0000259" key="8">
    <source>
        <dbReference type="PROSITE" id="PS50928"/>
    </source>
</evidence>
<keyword evidence="4 7" id="KW-0812">Transmembrane</keyword>
<evidence type="ECO:0000256" key="1">
    <source>
        <dbReference type="ARBA" id="ARBA00004651"/>
    </source>
</evidence>
<comment type="subcellular location">
    <subcellularLocation>
        <location evidence="1 7">Cell membrane</location>
        <topology evidence="1 7">Multi-pass membrane protein</topology>
    </subcellularLocation>
</comment>
<keyword evidence="3" id="KW-1003">Cell membrane</keyword>
<organism evidence="9 10">
    <name type="scientific">Labilithrix luteola</name>
    <dbReference type="NCBI Taxonomy" id="1391654"/>
    <lineage>
        <taxon>Bacteria</taxon>
        <taxon>Pseudomonadati</taxon>
        <taxon>Myxococcota</taxon>
        <taxon>Polyangia</taxon>
        <taxon>Polyangiales</taxon>
        <taxon>Labilitrichaceae</taxon>
        <taxon>Labilithrix</taxon>
    </lineage>
</organism>
<dbReference type="EMBL" id="CP012333">
    <property type="protein sequence ID" value="AKU94371.1"/>
    <property type="molecule type" value="Genomic_DNA"/>
</dbReference>
<dbReference type="Proteomes" id="UP000064967">
    <property type="component" value="Chromosome"/>
</dbReference>
<name>A0A0K1PLV2_9BACT</name>
<dbReference type="STRING" id="1391654.AKJ09_01035"/>
<dbReference type="GO" id="GO:0005886">
    <property type="term" value="C:plasma membrane"/>
    <property type="evidence" value="ECO:0007669"/>
    <property type="project" value="UniProtKB-SubCell"/>
</dbReference>
<dbReference type="InterPro" id="IPR000515">
    <property type="entry name" value="MetI-like"/>
</dbReference>
<accession>A0A0K1PLV2</accession>
<evidence type="ECO:0000256" key="6">
    <source>
        <dbReference type="ARBA" id="ARBA00023136"/>
    </source>
</evidence>
<evidence type="ECO:0000256" key="4">
    <source>
        <dbReference type="ARBA" id="ARBA00022692"/>
    </source>
</evidence>
<evidence type="ECO:0000313" key="10">
    <source>
        <dbReference type="Proteomes" id="UP000064967"/>
    </source>
</evidence>
<evidence type="ECO:0000256" key="3">
    <source>
        <dbReference type="ARBA" id="ARBA00022475"/>
    </source>
</evidence>
<dbReference type="PATRIC" id="fig|1391654.3.peg.1054"/>
<proteinExistence type="inferred from homology"/>
<keyword evidence="6 7" id="KW-0472">Membrane</keyword>
<keyword evidence="5 7" id="KW-1133">Transmembrane helix</keyword>
<feature type="transmembrane region" description="Helical" evidence="7">
    <location>
        <begin position="343"/>
        <end position="364"/>
    </location>
</feature>
<dbReference type="Gene3D" id="1.10.3720.10">
    <property type="entry name" value="MetI-like"/>
    <property type="match status" value="1"/>
</dbReference>
<protein>
    <submittedName>
        <fullName evidence="9">Dipeptide transport system permease protein DppB</fullName>
    </submittedName>
</protein>
<dbReference type="KEGG" id="llu:AKJ09_01035"/>
<dbReference type="GO" id="GO:0071916">
    <property type="term" value="F:dipeptide transmembrane transporter activity"/>
    <property type="evidence" value="ECO:0007669"/>
    <property type="project" value="TreeGrafter"/>
</dbReference>
<dbReference type="InterPro" id="IPR035906">
    <property type="entry name" value="MetI-like_sf"/>
</dbReference>
<reference evidence="9 10" key="1">
    <citation type="submission" date="2015-08" db="EMBL/GenBank/DDBJ databases">
        <authorList>
            <person name="Babu N.S."/>
            <person name="Beckwith C.J."/>
            <person name="Beseler K.G."/>
            <person name="Brison A."/>
            <person name="Carone J.V."/>
            <person name="Caskin T.P."/>
            <person name="Diamond M."/>
            <person name="Durham M.E."/>
            <person name="Foxe J.M."/>
            <person name="Go M."/>
            <person name="Henderson B.A."/>
            <person name="Jones I.B."/>
            <person name="McGettigan J.A."/>
            <person name="Micheletti S.J."/>
            <person name="Nasrallah M.E."/>
            <person name="Ortiz D."/>
            <person name="Piller C.R."/>
            <person name="Privatt S.R."/>
            <person name="Schneider S.L."/>
            <person name="Sharp S."/>
            <person name="Smith T.C."/>
            <person name="Stanton J.D."/>
            <person name="Ullery H.E."/>
            <person name="Wilson R.J."/>
            <person name="Serrano M.G."/>
            <person name="Buck G."/>
            <person name="Lee V."/>
            <person name="Wang Y."/>
            <person name="Carvalho R."/>
            <person name="Voegtly L."/>
            <person name="Shi R."/>
            <person name="Duckworth R."/>
            <person name="Johnson A."/>
            <person name="Loviza R."/>
            <person name="Walstead R."/>
            <person name="Shah Z."/>
            <person name="Kiflezghi M."/>
            <person name="Wade K."/>
            <person name="Ball S.L."/>
            <person name="Bradley K.W."/>
            <person name="Asai D.J."/>
            <person name="Bowman C.A."/>
            <person name="Russell D.A."/>
            <person name="Pope W.H."/>
            <person name="Jacobs-Sera D."/>
            <person name="Hendrix R.W."/>
            <person name="Hatfull G.F."/>
        </authorList>
    </citation>
    <scope>NUCLEOTIDE SEQUENCE [LARGE SCALE GENOMIC DNA]</scope>
    <source>
        <strain evidence="9 10">DSM 27648</strain>
    </source>
</reference>
<dbReference type="AlphaFoldDB" id="A0A0K1PLV2"/>
<dbReference type="PROSITE" id="PS50928">
    <property type="entry name" value="ABC_TM1"/>
    <property type="match status" value="1"/>
</dbReference>
<dbReference type="RefSeq" id="WP_146645978.1">
    <property type="nucleotide sequence ID" value="NZ_CP012333.1"/>
</dbReference>
<sequence>MFVGLAFAVRRAMWAIPTLFGVSFVVFLLTTLLPDPGGKAARNDVPARLQEDDLRRARFLDLPRFFNVTPQDVRSRVDACVAHIVTNDDDAVYCERRLAQIGGAGLPYLLPRLDDIPPAERGRIAMALAPVARRMAVGDDADFETPERAALFWSRFWEDRSIDFTEPAVRRAVSRFVARNRELLGEELKLVDTFALQEVVANLRTTKDPAVIFRLTRILSHVTGRDAVVPVDAEPSRSRAVVQEWLSWWYVHETDYVTLKGEEKVLASIAQTRYAKWVLGAVTGQLGLSTRDGAPVFDKLLARAPVTLGMALVALLLAGAIAIPLGVWTAWRRGHPFDIATGAVLLTLYSIPTFLVAQLLSTFARANDPLVLPVLALTTVSLSVMTQQQRASMLEALGEDYVRTARAKGARTLRVAVVHALRNALVPTVTLVGVQLPALIGAAFVVEEVFDVHGMGWETLRAIEARDAAWIVAVTLLCAVVTTASLVLSDVAYGILDPRVREQQMGRR</sequence>
<keyword evidence="10" id="KW-1185">Reference proteome</keyword>
<evidence type="ECO:0000256" key="7">
    <source>
        <dbReference type="RuleBase" id="RU363032"/>
    </source>
</evidence>
<gene>
    <name evidence="9" type="ORF">AKJ09_01035</name>
</gene>
<feature type="domain" description="ABC transmembrane type-1" evidence="8">
    <location>
        <begin position="304"/>
        <end position="489"/>
    </location>
</feature>
<evidence type="ECO:0000313" key="9">
    <source>
        <dbReference type="EMBL" id="AKU94371.1"/>
    </source>
</evidence>
<dbReference type="CDD" id="cd06261">
    <property type="entry name" value="TM_PBP2"/>
    <property type="match status" value="1"/>
</dbReference>
<evidence type="ECO:0000256" key="5">
    <source>
        <dbReference type="ARBA" id="ARBA00022989"/>
    </source>
</evidence>
<dbReference type="Pfam" id="PF00528">
    <property type="entry name" value="BPD_transp_1"/>
    <property type="match status" value="1"/>
</dbReference>
<feature type="transmembrane region" description="Helical" evidence="7">
    <location>
        <begin position="424"/>
        <end position="446"/>
    </location>
</feature>